<dbReference type="PANTHER" id="PTHR46017">
    <property type="entry name" value="ALPHA-MANNOSIDASE 2C1"/>
    <property type="match status" value="1"/>
</dbReference>
<protein>
    <recommendedName>
        <fullName evidence="5">Glycoside hydrolase family 38 N-terminal domain-containing protein</fullName>
    </recommendedName>
</protein>
<dbReference type="InterPro" id="IPR011330">
    <property type="entry name" value="Glyco_hydro/deAcase_b/a-brl"/>
</dbReference>
<reference evidence="3" key="1">
    <citation type="submission" date="2020-10" db="EMBL/GenBank/DDBJ databases">
        <title>Taxonomic study of unclassified bacteria belonging to the class Ktedonobacteria.</title>
        <authorList>
            <person name="Yabe S."/>
            <person name="Wang C.M."/>
            <person name="Zheng Y."/>
            <person name="Sakai Y."/>
            <person name="Cavaletti L."/>
            <person name="Monciardini P."/>
            <person name="Donadio S."/>
        </authorList>
    </citation>
    <scope>NUCLEOTIDE SEQUENCE</scope>
    <source>
        <strain evidence="3">SOSP1-1</strain>
    </source>
</reference>
<dbReference type="InterPro" id="IPR027291">
    <property type="entry name" value="Glyco_hydro_38_N_sf"/>
</dbReference>
<dbReference type="Pfam" id="PF01074">
    <property type="entry name" value="Glyco_hydro_38N"/>
    <property type="match status" value="1"/>
</dbReference>
<gene>
    <name evidence="3" type="ORF">KSX_02070</name>
</gene>
<dbReference type="SUPFAM" id="SSF88713">
    <property type="entry name" value="Glycoside hydrolase/deacetylase"/>
    <property type="match status" value="1"/>
</dbReference>
<dbReference type="GO" id="GO:0004559">
    <property type="term" value="F:alpha-mannosidase activity"/>
    <property type="evidence" value="ECO:0007669"/>
    <property type="project" value="InterPro"/>
</dbReference>
<dbReference type="InterPro" id="IPR000602">
    <property type="entry name" value="Glyco_hydro_38_N"/>
</dbReference>
<dbReference type="SUPFAM" id="SSF74650">
    <property type="entry name" value="Galactose mutarotase-like"/>
    <property type="match status" value="1"/>
</dbReference>
<dbReference type="AlphaFoldDB" id="A0A8J3HR28"/>
<comment type="caution">
    <text evidence="3">The sequence shown here is derived from an EMBL/GenBank/DDBJ whole genome shotgun (WGS) entry which is preliminary data.</text>
</comment>
<dbReference type="GO" id="GO:0030246">
    <property type="term" value="F:carbohydrate binding"/>
    <property type="evidence" value="ECO:0007669"/>
    <property type="project" value="InterPro"/>
</dbReference>
<dbReference type="InterPro" id="IPR011013">
    <property type="entry name" value="Gal_mutarotase_sf_dom"/>
</dbReference>
<feature type="domain" description="Glycosyl hydrolases family 38 C-terminal" evidence="2">
    <location>
        <begin position="787"/>
        <end position="842"/>
    </location>
</feature>
<dbReference type="GO" id="GO:0006013">
    <property type="term" value="P:mannose metabolic process"/>
    <property type="evidence" value="ECO:0007669"/>
    <property type="project" value="InterPro"/>
</dbReference>
<dbReference type="InterPro" id="IPR041147">
    <property type="entry name" value="GH38_C"/>
</dbReference>
<evidence type="ECO:0000313" key="4">
    <source>
        <dbReference type="Proteomes" id="UP000612362"/>
    </source>
</evidence>
<dbReference type="CDD" id="cd10791">
    <property type="entry name" value="GH38N_AMII_like_1"/>
    <property type="match status" value="1"/>
</dbReference>
<evidence type="ECO:0000313" key="3">
    <source>
        <dbReference type="EMBL" id="GHO42044.1"/>
    </source>
</evidence>
<dbReference type="EMBL" id="BNJF01000001">
    <property type="protein sequence ID" value="GHO42044.1"/>
    <property type="molecule type" value="Genomic_DNA"/>
</dbReference>
<dbReference type="GO" id="GO:0009313">
    <property type="term" value="P:oligosaccharide catabolic process"/>
    <property type="evidence" value="ECO:0007669"/>
    <property type="project" value="TreeGrafter"/>
</dbReference>
<accession>A0A8J3HR28</accession>
<proteinExistence type="predicted"/>
<dbReference type="RefSeq" id="WP_220191638.1">
    <property type="nucleotide sequence ID" value="NZ_BNJF01000001.1"/>
</dbReference>
<feature type="domain" description="Glycoside hydrolase family 38 N-terminal" evidence="1">
    <location>
        <begin position="7"/>
        <end position="278"/>
    </location>
</feature>
<dbReference type="Proteomes" id="UP000612362">
    <property type="component" value="Unassembled WGS sequence"/>
</dbReference>
<dbReference type="PANTHER" id="PTHR46017:SF1">
    <property type="entry name" value="ALPHA-MANNOSIDASE 2C1"/>
    <property type="match status" value="1"/>
</dbReference>
<evidence type="ECO:0000259" key="2">
    <source>
        <dbReference type="Pfam" id="PF17677"/>
    </source>
</evidence>
<dbReference type="Gene3D" id="3.20.110.10">
    <property type="entry name" value="Glycoside hydrolase 38, N terminal domain"/>
    <property type="match status" value="1"/>
</dbReference>
<dbReference type="Pfam" id="PF17677">
    <property type="entry name" value="Glyco_hydro38C2"/>
    <property type="match status" value="1"/>
</dbReference>
<evidence type="ECO:0000259" key="1">
    <source>
        <dbReference type="Pfam" id="PF01074"/>
    </source>
</evidence>
<sequence>MSKIKEVLVLHHSHLDVGYTHPQPIILELQKRYIDQALDLCERTEDWPANSRFRWTCEASFVVLKWLEEASEQQIARFSRYLHNGQLSISASLMHITPLCSAEEAARTLYPVRQLRERFGLDFRTAIHHDVNGQPWSYGQLLLDAGIEFFIMGINIHFGGIPLTRPLAFHWRVPDGRSLLTFHGEHYSLFSQICHPASNDTAIMAAGLDKYLQKIEAMPDYPFDFIYLTATNPPLYDNNPPDPELASLLRRWNAEGREQTISFVTPEQLYARVKAQTHRLTTHAGDWTDYWNFGAASSALETKMSRRTKQGMKVVELLDAFQPECDRHFLAMKAQAWEQIHLYDEHTWGAYNSVTEPQSFNATVQWMHKAHYAYAAHSLTGYLYATKLEHLNNNPLQSEEPEGLLLVNPTPFPGTHDLHIPESFTQKGRHLVAHRMGQDVLGSELCVETGPSYGLIDLPPFSWRKIPLKTLQASAPSPEIIVSEGRIETPFHICTFDQITGRITGLYDKKLDWQVLDDTSPWTLFQYVRETVDPLFHVEERRTIFPRDVEKGNNSISVWNHNWHARRQSCTRLLRCWVERREHCVTLIMQWEAPGVDALEQRFTFFSYRPDVEMTAIVHKQAITSPEGIYFTLPLNLQAWRCHFDSAAQWVELDQEQLPGVCRDWVTVDRCVCVYDEDRGVALACPDAPMVQVGDFNFGKEQNTIARNPHPLLLAWPMNNYWDTNFRAAQPGIVSFTYNLSTFQRFTPAQAQAAGMRAANAVVVAPVINCEAQEAGQWIRVEGAEVVLFDVKPAENGNGILLRLHNPGHASADVRINFPIASIQQAWRTDALEDNKEELHTTPEEALPLRLSARQTQHLRVILM</sequence>
<keyword evidence="4" id="KW-1185">Reference proteome</keyword>
<evidence type="ECO:0008006" key="5">
    <source>
        <dbReference type="Google" id="ProtNLM"/>
    </source>
</evidence>
<organism evidence="3 4">
    <name type="scientific">Ktedonospora formicarum</name>
    <dbReference type="NCBI Taxonomy" id="2778364"/>
    <lineage>
        <taxon>Bacteria</taxon>
        <taxon>Bacillati</taxon>
        <taxon>Chloroflexota</taxon>
        <taxon>Ktedonobacteria</taxon>
        <taxon>Ktedonobacterales</taxon>
        <taxon>Ktedonobacteraceae</taxon>
        <taxon>Ktedonospora</taxon>
    </lineage>
</organism>
<name>A0A8J3HR28_9CHLR</name>